<evidence type="ECO:0000313" key="2">
    <source>
        <dbReference type="Proteomes" id="UP000694892"/>
    </source>
</evidence>
<proteinExistence type="predicted"/>
<dbReference type="EMBL" id="CM004474">
    <property type="protein sequence ID" value="OCT81293.1"/>
    <property type="molecule type" value="Genomic_DNA"/>
</dbReference>
<sequence length="81" mass="8955">MNCTASSASSASNRQSRGLSTAARWNAVEAVEEVPVTWGFIRWRVRVRKVRIVARCKGGAHPLAGDKTAVSWRPMEMTLIQ</sequence>
<accession>A0A974CWS3</accession>
<reference evidence="2" key="1">
    <citation type="journal article" date="2016" name="Nature">
        <title>Genome evolution in the allotetraploid frog Xenopus laevis.</title>
        <authorList>
            <person name="Session A.M."/>
            <person name="Uno Y."/>
            <person name="Kwon T."/>
            <person name="Chapman J.A."/>
            <person name="Toyoda A."/>
            <person name="Takahashi S."/>
            <person name="Fukui A."/>
            <person name="Hikosaka A."/>
            <person name="Suzuki A."/>
            <person name="Kondo M."/>
            <person name="van Heeringen S.J."/>
            <person name="Quigley I."/>
            <person name="Heinz S."/>
            <person name="Ogino H."/>
            <person name="Ochi H."/>
            <person name="Hellsten U."/>
            <person name="Lyons J.B."/>
            <person name="Simakov O."/>
            <person name="Putnam N."/>
            <person name="Stites J."/>
            <person name="Kuroki Y."/>
            <person name="Tanaka T."/>
            <person name="Michiue T."/>
            <person name="Watanabe M."/>
            <person name="Bogdanovic O."/>
            <person name="Lister R."/>
            <person name="Georgiou G."/>
            <person name="Paranjpe S.S."/>
            <person name="van Kruijsbergen I."/>
            <person name="Shu S."/>
            <person name="Carlson J."/>
            <person name="Kinoshita T."/>
            <person name="Ohta Y."/>
            <person name="Mawaribuchi S."/>
            <person name="Jenkins J."/>
            <person name="Grimwood J."/>
            <person name="Schmutz J."/>
            <person name="Mitros T."/>
            <person name="Mozaffari S.V."/>
            <person name="Suzuki Y."/>
            <person name="Haramoto Y."/>
            <person name="Yamamoto T.S."/>
            <person name="Takagi C."/>
            <person name="Heald R."/>
            <person name="Miller K."/>
            <person name="Haudenschild C."/>
            <person name="Kitzman J."/>
            <person name="Nakayama T."/>
            <person name="Izutsu Y."/>
            <person name="Robert J."/>
            <person name="Fortriede J."/>
            <person name="Burns K."/>
            <person name="Lotay V."/>
            <person name="Karimi K."/>
            <person name="Yasuoka Y."/>
            <person name="Dichmann D.S."/>
            <person name="Flajnik M.F."/>
            <person name="Houston D.W."/>
            <person name="Shendure J."/>
            <person name="DuPasquier L."/>
            <person name="Vize P.D."/>
            <person name="Zorn A.M."/>
            <person name="Ito M."/>
            <person name="Marcotte E.M."/>
            <person name="Wallingford J.B."/>
            <person name="Ito Y."/>
            <person name="Asashima M."/>
            <person name="Ueno N."/>
            <person name="Matsuda Y."/>
            <person name="Veenstra G.J."/>
            <person name="Fujiyama A."/>
            <person name="Harland R.M."/>
            <person name="Taira M."/>
            <person name="Rokhsar D.S."/>
        </authorList>
    </citation>
    <scope>NUCLEOTIDE SEQUENCE [LARGE SCALE GENOMIC DNA]</scope>
    <source>
        <strain evidence="2">J</strain>
    </source>
</reference>
<gene>
    <name evidence="1" type="ORF">XELAEV_18028110mg</name>
</gene>
<dbReference type="Proteomes" id="UP000694892">
    <property type="component" value="Chromosome 5L"/>
</dbReference>
<dbReference type="AlphaFoldDB" id="A0A974CWS3"/>
<name>A0A974CWS3_XENLA</name>
<evidence type="ECO:0000313" key="1">
    <source>
        <dbReference type="EMBL" id="OCT81293.1"/>
    </source>
</evidence>
<organism evidence="1 2">
    <name type="scientific">Xenopus laevis</name>
    <name type="common">African clawed frog</name>
    <dbReference type="NCBI Taxonomy" id="8355"/>
    <lineage>
        <taxon>Eukaryota</taxon>
        <taxon>Metazoa</taxon>
        <taxon>Chordata</taxon>
        <taxon>Craniata</taxon>
        <taxon>Vertebrata</taxon>
        <taxon>Euteleostomi</taxon>
        <taxon>Amphibia</taxon>
        <taxon>Batrachia</taxon>
        <taxon>Anura</taxon>
        <taxon>Pipoidea</taxon>
        <taxon>Pipidae</taxon>
        <taxon>Xenopodinae</taxon>
        <taxon>Xenopus</taxon>
        <taxon>Xenopus</taxon>
    </lineage>
</organism>
<protein>
    <submittedName>
        <fullName evidence="1">Uncharacterized protein</fullName>
    </submittedName>
</protein>